<organism evidence="2 3">
    <name type="scientific">Daphnia magna</name>
    <dbReference type="NCBI Taxonomy" id="35525"/>
    <lineage>
        <taxon>Eukaryota</taxon>
        <taxon>Metazoa</taxon>
        <taxon>Ecdysozoa</taxon>
        <taxon>Arthropoda</taxon>
        <taxon>Crustacea</taxon>
        <taxon>Branchiopoda</taxon>
        <taxon>Diplostraca</taxon>
        <taxon>Cladocera</taxon>
        <taxon>Anomopoda</taxon>
        <taxon>Daphniidae</taxon>
        <taxon>Daphnia</taxon>
    </lineage>
</organism>
<comment type="caution">
    <text evidence="2">The sequence shown here is derived from an EMBL/GenBank/DDBJ whole genome shotgun (WGS) entry which is preliminary data.</text>
</comment>
<evidence type="ECO:0000313" key="3">
    <source>
        <dbReference type="Proteomes" id="UP000076858"/>
    </source>
</evidence>
<evidence type="ECO:0000313" key="2">
    <source>
        <dbReference type="EMBL" id="KZR98967.1"/>
    </source>
</evidence>
<dbReference type="Proteomes" id="UP000076858">
    <property type="component" value="Unassembled WGS sequence"/>
</dbReference>
<accession>A0A164GHH7</accession>
<reference evidence="2 3" key="1">
    <citation type="submission" date="2016-03" db="EMBL/GenBank/DDBJ databases">
        <title>EvidentialGene: Evidence-directed Construction of Genes on Genomes.</title>
        <authorList>
            <person name="Gilbert D.G."/>
            <person name="Choi J.-H."/>
            <person name="Mockaitis K."/>
            <person name="Colbourne J."/>
            <person name="Pfrender M."/>
        </authorList>
    </citation>
    <scope>NUCLEOTIDE SEQUENCE [LARGE SCALE GENOMIC DNA]</scope>
    <source>
        <strain evidence="2 3">Xinb3</strain>
        <tissue evidence="2">Complete organism</tissue>
    </source>
</reference>
<feature type="region of interest" description="Disordered" evidence="1">
    <location>
        <begin position="46"/>
        <end position="78"/>
    </location>
</feature>
<feature type="non-terminal residue" evidence="2">
    <location>
        <position position="128"/>
    </location>
</feature>
<sequence>LLGNEIDGESLLLLNNAEVASMGFKIGPAAKLRKLLETLRDDESVNKQVVNKDNETGSMGGGKSLEEPSTSACTSYEQDTTEKIQEVNVIEILKSTEKGSVIVAKYIARNEDYITHEERIELVNIVCM</sequence>
<proteinExistence type="predicted"/>
<dbReference type="EMBL" id="LRGB01015158">
    <property type="protein sequence ID" value="KZR98967.1"/>
    <property type="molecule type" value="Genomic_DNA"/>
</dbReference>
<name>A0A164GHH7_9CRUS</name>
<feature type="compositionally biased region" description="Basic and acidic residues" evidence="1">
    <location>
        <begin position="46"/>
        <end position="55"/>
    </location>
</feature>
<protein>
    <recommendedName>
        <fullName evidence="4">SAM domain-containing protein</fullName>
    </recommendedName>
</protein>
<dbReference type="OrthoDB" id="8193468at2759"/>
<keyword evidence="3" id="KW-1185">Reference proteome</keyword>
<dbReference type="AlphaFoldDB" id="A0A164GHH7"/>
<feature type="compositionally biased region" description="Polar residues" evidence="1">
    <location>
        <begin position="67"/>
        <end position="78"/>
    </location>
</feature>
<feature type="non-terminal residue" evidence="2">
    <location>
        <position position="1"/>
    </location>
</feature>
<gene>
    <name evidence="2" type="ORF">APZ42_005372</name>
</gene>
<dbReference type="Gene3D" id="1.10.150.50">
    <property type="entry name" value="Transcription Factor, Ets-1"/>
    <property type="match status" value="1"/>
</dbReference>
<evidence type="ECO:0008006" key="4">
    <source>
        <dbReference type="Google" id="ProtNLM"/>
    </source>
</evidence>
<evidence type="ECO:0000256" key="1">
    <source>
        <dbReference type="SAM" id="MobiDB-lite"/>
    </source>
</evidence>
<dbReference type="InterPro" id="IPR013761">
    <property type="entry name" value="SAM/pointed_sf"/>
</dbReference>